<accession>A0A1Y2C8H2</accession>
<gene>
    <name evidence="5" type="ORF">BCR33DRAFT_851080</name>
</gene>
<keyword evidence="6" id="KW-1185">Reference proteome</keyword>
<evidence type="ECO:0000313" key="5">
    <source>
        <dbReference type="EMBL" id="ORY43328.1"/>
    </source>
</evidence>
<protein>
    <recommendedName>
        <fullName evidence="7">ZZ-type domain-containing protein</fullName>
    </recommendedName>
</protein>
<evidence type="ECO:0000256" key="4">
    <source>
        <dbReference type="SAM" id="MobiDB-lite"/>
    </source>
</evidence>
<dbReference type="InterPro" id="IPR043145">
    <property type="entry name" value="Znf_ZZ_sf"/>
</dbReference>
<keyword evidence="2" id="KW-0863">Zinc-finger</keyword>
<feature type="region of interest" description="Disordered" evidence="4">
    <location>
        <begin position="922"/>
        <end position="973"/>
    </location>
</feature>
<sequence length="1180" mass="127467">MWFANKTPDISSSQKTALVLNALTDELSAFPARIDSTIATQPSITLQPGDDPTPPNGVSQNNLNGITVVVAASAGFSTAPPMEDFHPSNIHYDVDVSLSSFTVSTVFEFENPYYATHADGKTESMVVKAKVAKFIAVPDSNKELQLISTKFQDWDEVKHQWVDITTSIAYAAQAKAVVDAVIQTQSDQTAGMATVQDESFDVTLGPVGMKGRILLTFSCGVPFVYDAMGLAVDGSDIGKGRLIPVSLFLPWASLTDQKGGCGVSFDLKAPASSITLSPSDCGDAYRHLHGQKLLQDSTMIAVASLKQEPTHATARHAWSCLPISPTFVLIWLLVPNDNDFGFELLSIEEPVPKETELKVTVLQPSTKDNELLMQSLPGAGYNPAQLTRIIIDAPRKAFPRIKPQLVLNIGLSDASGSTGCSSGSTTVRAQFNEMTKRRFLKRIFSIPVLLEAGILQPHDVWTDVAIVFDGSARDKRVISFRVSDFKPSNLIQDATTGNVKVAPSAMFSNDKVAKEIVEFVAWSGNVQPGGWTDFVKPVDAATSMIHELVSAARQLTPNLETSSVKSFIDFDTDGGHNGTSGDVTTAIKSLVETAAVRNGIVTGFGAWVNQDIASKVAALLGPNPALLGLHVPKFGQEGMDRIFATGFTAWVDALRFESFDLSVTAGAFSKNTDAIQVLFAKRDEKSRIEFGAVDVSNVEYTGSVINGVSSGDSLILYATSRLDVKTLAERIEVKINGVKQNSSSQVMKPEVLEGPSLAFEWLAVTGGKDSAVVSNSSVAVPNLITRIEDNISFAYNIPTLTGSTAYLGRATNAGNRAPVDKAHQPPDATLTNNLRPVAAVRDSTESFSFGSARSHEPRKKTKRFVGMAPSAPTLTGGRGGRGGMATKSFRSASYGFGAQPAPPPPPPVASFGAPPALSASFGAPPAFSFSSQQQQMQPQSQQLYRAQQTPSRSKMVRPPAYQEVDNNNVPTSHWSRILNRSSNLKATNQESIQQATEELPADVLANLQYTIQKLLGTVTIKYVCDTCNREIDDGQTRFHCLDCFDFDECQRCNGGHVSKMAFHRVVSMNGASTSFTIQKDPLLEKLLGINNTEKPATPAPFSTLDVTAWSHTRIIKRLLVAMLEWWIEIIVWLHHASTLPDVLDNAFLAEVRSALRSPDEKQIFGVGMKIVDTLIRSTSK</sequence>
<proteinExistence type="predicted"/>
<feature type="compositionally biased region" description="Polar residues" evidence="4">
    <location>
        <begin position="964"/>
        <end position="973"/>
    </location>
</feature>
<evidence type="ECO:0008006" key="7">
    <source>
        <dbReference type="Google" id="ProtNLM"/>
    </source>
</evidence>
<feature type="compositionally biased region" description="Low complexity" evidence="4">
    <location>
        <begin position="922"/>
        <end position="942"/>
    </location>
</feature>
<organism evidence="5 6">
    <name type="scientific">Rhizoclosmatium globosum</name>
    <dbReference type="NCBI Taxonomy" id="329046"/>
    <lineage>
        <taxon>Eukaryota</taxon>
        <taxon>Fungi</taxon>
        <taxon>Fungi incertae sedis</taxon>
        <taxon>Chytridiomycota</taxon>
        <taxon>Chytridiomycota incertae sedis</taxon>
        <taxon>Chytridiomycetes</taxon>
        <taxon>Chytridiales</taxon>
        <taxon>Chytriomycetaceae</taxon>
        <taxon>Rhizoclosmatium</taxon>
    </lineage>
</organism>
<dbReference type="Proteomes" id="UP000193642">
    <property type="component" value="Unassembled WGS sequence"/>
</dbReference>
<evidence type="ECO:0000256" key="1">
    <source>
        <dbReference type="ARBA" id="ARBA00022723"/>
    </source>
</evidence>
<dbReference type="CDD" id="cd02249">
    <property type="entry name" value="ZZ"/>
    <property type="match status" value="1"/>
</dbReference>
<dbReference type="OrthoDB" id="2131550at2759"/>
<dbReference type="SUPFAM" id="SSF57850">
    <property type="entry name" value="RING/U-box"/>
    <property type="match status" value="1"/>
</dbReference>
<dbReference type="Gene3D" id="3.30.60.90">
    <property type="match status" value="1"/>
</dbReference>
<dbReference type="AlphaFoldDB" id="A0A1Y2C8H2"/>
<feature type="region of interest" description="Disordered" evidence="4">
    <location>
        <begin position="844"/>
        <end position="888"/>
    </location>
</feature>
<evidence type="ECO:0000313" key="6">
    <source>
        <dbReference type="Proteomes" id="UP000193642"/>
    </source>
</evidence>
<keyword evidence="3" id="KW-0862">Zinc</keyword>
<feature type="compositionally biased region" description="Polar residues" evidence="4">
    <location>
        <begin position="943"/>
        <end position="952"/>
    </location>
</feature>
<evidence type="ECO:0000256" key="2">
    <source>
        <dbReference type="ARBA" id="ARBA00022771"/>
    </source>
</evidence>
<reference evidence="5 6" key="1">
    <citation type="submission" date="2016-07" db="EMBL/GenBank/DDBJ databases">
        <title>Pervasive Adenine N6-methylation of Active Genes in Fungi.</title>
        <authorList>
            <consortium name="DOE Joint Genome Institute"/>
            <person name="Mondo S.J."/>
            <person name="Dannebaum R.O."/>
            <person name="Kuo R.C."/>
            <person name="Labutti K."/>
            <person name="Haridas S."/>
            <person name="Kuo A."/>
            <person name="Salamov A."/>
            <person name="Ahrendt S.R."/>
            <person name="Lipzen A."/>
            <person name="Sullivan W."/>
            <person name="Andreopoulos W.B."/>
            <person name="Clum A."/>
            <person name="Lindquist E."/>
            <person name="Daum C."/>
            <person name="Ramamoorthy G.K."/>
            <person name="Gryganskyi A."/>
            <person name="Culley D."/>
            <person name="Magnuson J.K."/>
            <person name="James T.Y."/>
            <person name="O'Malley M.A."/>
            <person name="Stajich J.E."/>
            <person name="Spatafora J.W."/>
            <person name="Visel A."/>
            <person name="Grigoriev I.V."/>
        </authorList>
    </citation>
    <scope>NUCLEOTIDE SEQUENCE [LARGE SCALE GENOMIC DNA]</scope>
    <source>
        <strain evidence="5 6">JEL800</strain>
    </source>
</reference>
<dbReference type="EMBL" id="MCGO01000025">
    <property type="protein sequence ID" value="ORY43328.1"/>
    <property type="molecule type" value="Genomic_DNA"/>
</dbReference>
<dbReference type="GO" id="GO:0008270">
    <property type="term" value="F:zinc ion binding"/>
    <property type="evidence" value="ECO:0007669"/>
    <property type="project" value="UniProtKB-KW"/>
</dbReference>
<name>A0A1Y2C8H2_9FUNG</name>
<keyword evidence="1" id="KW-0479">Metal-binding</keyword>
<evidence type="ECO:0000256" key="3">
    <source>
        <dbReference type="ARBA" id="ARBA00022833"/>
    </source>
</evidence>
<comment type="caution">
    <text evidence="5">The sequence shown here is derived from an EMBL/GenBank/DDBJ whole genome shotgun (WGS) entry which is preliminary data.</text>
</comment>